<reference evidence="1" key="1">
    <citation type="journal article" date="2015" name="PeerJ">
        <title>First genomic representation of candidate bacterial phylum KSB3 points to enhanced environmental sensing as a trigger of wastewater bulking.</title>
        <authorList>
            <person name="Sekiguchi Y."/>
            <person name="Ohashi A."/>
            <person name="Parks D.H."/>
            <person name="Yamauchi T."/>
            <person name="Tyson G.W."/>
            <person name="Hugenholtz P."/>
        </authorList>
    </citation>
    <scope>NUCLEOTIDE SEQUENCE [LARGE SCALE GENOMIC DNA]</scope>
</reference>
<name>A0A081C6T4_VECG1</name>
<dbReference type="STRING" id="1499967.U27_00180"/>
<keyword evidence="2" id="KW-1185">Reference proteome</keyword>
<dbReference type="HOGENOM" id="CLU_184318_0_0_0"/>
<sequence length="86" mass="10172">MLTAQITLNDNESQVIQDITEHTGKSLEDILHEAVHQFISRMTAQNRLFLLRQARGLWKDRDDLPDFQTLRHGWDRFEGNREMSHV</sequence>
<dbReference type="AlphaFoldDB" id="A0A081C6T4"/>
<accession>A0A081C6T4</accession>
<proteinExistence type="predicted"/>
<dbReference type="Proteomes" id="UP000030661">
    <property type="component" value="Unassembled WGS sequence"/>
</dbReference>
<dbReference type="eggNOG" id="ENOG5033CPJ">
    <property type="taxonomic scope" value="Bacteria"/>
</dbReference>
<organism evidence="1">
    <name type="scientific">Vecturithrix granuli</name>
    <dbReference type="NCBI Taxonomy" id="1499967"/>
    <lineage>
        <taxon>Bacteria</taxon>
        <taxon>Candidatus Moduliflexota</taxon>
        <taxon>Candidatus Vecturitrichia</taxon>
        <taxon>Candidatus Vecturitrichales</taxon>
        <taxon>Candidatus Vecturitrichaceae</taxon>
        <taxon>Candidatus Vecturithrix</taxon>
    </lineage>
</organism>
<protein>
    <submittedName>
        <fullName evidence="1">Gsl4096 protein</fullName>
    </submittedName>
</protein>
<gene>
    <name evidence="1" type="ORF">U27_00180</name>
</gene>
<dbReference type="EMBL" id="DF820472">
    <property type="protein sequence ID" value="GAK60289.1"/>
    <property type="molecule type" value="Genomic_DNA"/>
</dbReference>
<evidence type="ECO:0000313" key="1">
    <source>
        <dbReference type="EMBL" id="GAK60289.1"/>
    </source>
</evidence>
<evidence type="ECO:0000313" key="2">
    <source>
        <dbReference type="Proteomes" id="UP000030661"/>
    </source>
</evidence>